<dbReference type="GO" id="GO:0016151">
    <property type="term" value="F:nickel cation binding"/>
    <property type="evidence" value="ECO:0007669"/>
    <property type="project" value="UniProtKB-UniRule"/>
</dbReference>
<dbReference type="EMBL" id="CP025408">
    <property type="protein sequence ID" value="AUH34483.1"/>
    <property type="molecule type" value="Genomic_DNA"/>
</dbReference>
<protein>
    <recommendedName>
        <fullName evidence="3">Urease accessory protein UreD</fullName>
    </recommendedName>
</protein>
<evidence type="ECO:0000256" key="3">
    <source>
        <dbReference type="HAMAP-Rule" id="MF_01384"/>
    </source>
</evidence>
<accession>A0A2K9EHN0</accession>
<dbReference type="PANTHER" id="PTHR33643">
    <property type="entry name" value="UREASE ACCESSORY PROTEIN D"/>
    <property type="match status" value="1"/>
</dbReference>
<comment type="subunit">
    <text evidence="3">UreD, UreF and UreG form a complex that acts as a GTP-hydrolysis-dependent molecular chaperone, activating the urease apoprotein by helping to assemble the nickel containing metallocenter of UreC. The UreE protein probably delivers the nickel.</text>
</comment>
<evidence type="ECO:0000313" key="5">
    <source>
        <dbReference type="Proteomes" id="UP000233742"/>
    </source>
</evidence>
<dbReference type="Proteomes" id="UP000233742">
    <property type="component" value="Chromosome"/>
</dbReference>
<keyword evidence="3" id="KW-0996">Nickel insertion</keyword>
<reference evidence="4 5" key="1">
    <citation type="submission" date="2017-12" db="EMBL/GenBank/DDBJ databases">
        <authorList>
            <person name="Hurst M.R.H."/>
        </authorList>
    </citation>
    <scope>NUCLEOTIDE SEQUENCE [LARGE SCALE GENOMIC DNA]</scope>
    <source>
        <strain evidence="4 5">BM15</strain>
    </source>
</reference>
<dbReference type="GO" id="GO:0005737">
    <property type="term" value="C:cytoplasm"/>
    <property type="evidence" value="ECO:0007669"/>
    <property type="project" value="UniProtKB-SubCell"/>
</dbReference>
<dbReference type="InterPro" id="IPR002669">
    <property type="entry name" value="UreD"/>
</dbReference>
<comment type="similarity">
    <text evidence="1 3">Belongs to the UreD family.</text>
</comment>
<keyword evidence="3" id="KW-0963">Cytoplasm</keyword>
<dbReference type="HAMAP" id="MF_01384">
    <property type="entry name" value="UreD"/>
    <property type="match status" value="1"/>
</dbReference>
<evidence type="ECO:0000256" key="1">
    <source>
        <dbReference type="ARBA" id="ARBA00007177"/>
    </source>
</evidence>
<comment type="function">
    <text evidence="3">Required for maturation of urease via the functional incorporation of the urease nickel metallocenter.</text>
</comment>
<sequence length="269" mass="29270">MFDAMPHQRSIGLARIAFDGGRLTQLDQSGSAKAMLPRCHGPHPEIVFLNTSGGLTSGDRLGFQVRLGDGQRATATTQTAERAYRADGPPADARVDLEIGQGARLDWLPQETILFDGAALTRQTTVNLRADSEYLGIEIIVLGRAAMGETVTRLRLLDRRTIRRDGRLLVMDPFRLDDAALARGHGQALLGGMRAVAVLVLVCKAASDALTPLREVLDEPGVNGAASARDGLLIARCMAPDAWPLRRQMLRLIEKLRPGALPRVWQNQE</sequence>
<keyword evidence="2 3" id="KW-0143">Chaperone</keyword>
<evidence type="ECO:0000313" key="4">
    <source>
        <dbReference type="EMBL" id="AUH34483.1"/>
    </source>
</evidence>
<dbReference type="AlphaFoldDB" id="A0A2K9EHN0"/>
<dbReference type="KEGG" id="paro:CUV01_14780"/>
<gene>
    <name evidence="3" type="primary">ureD</name>
    <name evidence="4" type="ORF">CUV01_14780</name>
</gene>
<proteinExistence type="inferred from homology"/>
<keyword evidence="5" id="KW-1185">Reference proteome</keyword>
<name>A0A2K9EHN0_9RHOB</name>
<dbReference type="Pfam" id="PF01774">
    <property type="entry name" value="UreD"/>
    <property type="match status" value="1"/>
</dbReference>
<dbReference type="PANTHER" id="PTHR33643:SF1">
    <property type="entry name" value="UREASE ACCESSORY PROTEIN D"/>
    <property type="match status" value="1"/>
</dbReference>
<organism evidence="4 5">
    <name type="scientific">Paracoccus tegillarcae</name>
    <dbReference type="NCBI Taxonomy" id="1529068"/>
    <lineage>
        <taxon>Bacteria</taxon>
        <taxon>Pseudomonadati</taxon>
        <taxon>Pseudomonadota</taxon>
        <taxon>Alphaproteobacteria</taxon>
        <taxon>Rhodobacterales</taxon>
        <taxon>Paracoccaceae</taxon>
        <taxon>Paracoccus</taxon>
    </lineage>
</organism>
<comment type="subcellular location">
    <subcellularLocation>
        <location evidence="3">Cytoplasm</location>
    </subcellularLocation>
</comment>
<evidence type="ECO:0000256" key="2">
    <source>
        <dbReference type="ARBA" id="ARBA00023186"/>
    </source>
</evidence>
<dbReference type="OrthoDB" id="9798842at2"/>